<name>A0A3M2M4Z0_9ACTN</name>
<evidence type="ECO:0000259" key="1">
    <source>
        <dbReference type="Pfam" id="PF21806"/>
    </source>
</evidence>
<dbReference type="Proteomes" id="UP000282674">
    <property type="component" value="Unassembled WGS sequence"/>
</dbReference>
<organism evidence="2 3">
    <name type="scientific">Actinomadura harenae</name>
    <dbReference type="NCBI Taxonomy" id="2483351"/>
    <lineage>
        <taxon>Bacteria</taxon>
        <taxon>Bacillati</taxon>
        <taxon>Actinomycetota</taxon>
        <taxon>Actinomycetes</taxon>
        <taxon>Streptosporangiales</taxon>
        <taxon>Thermomonosporaceae</taxon>
        <taxon>Actinomadura</taxon>
    </lineage>
</organism>
<dbReference type="OrthoDB" id="4562627at2"/>
<proteinExistence type="predicted"/>
<evidence type="ECO:0000313" key="3">
    <source>
        <dbReference type="Proteomes" id="UP000282674"/>
    </source>
</evidence>
<dbReference type="InterPro" id="IPR049244">
    <property type="entry name" value="DUF6879"/>
</dbReference>
<accession>A0A3M2M4Z0</accession>
<evidence type="ECO:0000313" key="2">
    <source>
        <dbReference type="EMBL" id="RMI44747.1"/>
    </source>
</evidence>
<dbReference type="EMBL" id="RFFG01000017">
    <property type="protein sequence ID" value="RMI44747.1"/>
    <property type="molecule type" value="Genomic_DNA"/>
</dbReference>
<gene>
    <name evidence="2" type="ORF">EBO15_12440</name>
</gene>
<protein>
    <recommendedName>
        <fullName evidence="1">DUF6879 domain-containing protein</fullName>
    </recommendedName>
</protein>
<keyword evidence="3" id="KW-1185">Reference proteome</keyword>
<reference evidence="2 3" key="1">
    <citation type="submission" date="2018-10" db="EMBL/GenBank/DDBJ databases">
        <title>Isolation from soil.</title>
        <authorList>
            <person name="Hu J."/>
        </authorList>
    </citation>
    <scope>NUCLEOTIDE SEQUENCE [LARGE SCALE GENOMIC DNA]</scope>
    <source>
        <strain evidence="2 3">NEAU-Ht49</strain>
    </source>
</reference>
<dbReference type="RefSeq" id="WP_122194499.1">
    <property type="nucleotide sequence ID" value="NZ_JBHSKC010000009.1"/>
</dbReference>
<sequence>MELISPKARADLINGIAREALHLEMRDNYGIDRELFANWRQGDRDEVPRTLKPWCDRVRAGVAEGKVYRRICVVSEPLSAYQRWCYEATNGLKVEAGEDLRWVPRNLTSRMVMPGNDFWLLDGEAVLFNVFDGSDLRAEIQYHADPYVVKSCGDIYSALWDIAIPHHEYRPV</sequence>
<feature type="domain" description="DUF6879" evidence="1">
    <location>
        <begin position="10"/>
        <end position="170"/>
    </location>
</feature>
<dbReference type="AlphaFoldDB" id="A0A3M2M4Z0"/>
<comment type="caution">
    <text evidence="2">The sequence shown here is derived from an EMBL/GenBank/DDBJ whole genome shotgun (WGS) entry which is preliminary data.</text>
</comment>
<dbReference type="Pfam" id="PF21806">
    <property type="entry name" value="DUF6879"/>
    <property type="match status" value="1"/>
</dbReference>